<name>A0A212DHR9_CEREH</name>
<evidence type="ECO:0008006" key="17">
    <source>
        <dbReference type="Google" id="ProtNLM"/>
    </source>
</evidence>
<comment type="subcellular location">
    <subcellularLocation>
        <location evidence="1">Cell membrane</location>
        <topology evidence="1">Lipid-anchor</topology>
        <topology evidence="1">GPI-anchor</topology>
    </subcellularLocation>
    <subcellularLocation>
        <location evidence="2">Secreted</location>
    </subcellularLocation>
</comment>
<feature type="domain" description="VWFD" evidence="14">
    <location>
        <begin position="657"/>
        <end position="854"/>
    </location>
</feature>
<evidence type="ECO:0000256" key="2">
    <source>
        <dbReference type="ARBA" id="ARBA00004613"/>
    </source>
</evidence>
<dbReference type="InterPro" id="IPR042235">
    <property type="entry name" value="ZP-C_dom"/>
</dbReference>
<reference evidence="15 16" key="1">
    <citation type="journal article" date="2018" name="Mol. Genet. Genomics">
        <title>The red deer Cervus elaphus genome CerEla1.0: sequencing, annotating, genes, and chromosomes.</title>
        <authorList>
            <person name="Bana N.A."/>
            <person name="Nyiri A."/>
            <person name="Nagy J."/>
            <person name="Frank K."/>
            <person name="Nagy T."/>
            <person name="Steger V."/>
            <person name="Schiller M."/>
            <person name="Lakatos P."/>
            <person name="Sugar L."/>
            <person name="Horn P."/>
            <person name="Barta E."/>
            <person name="Orosz L."/>
        </authorList>
    </citation>
    <scope>NUCLEOTIDE SEQUENCE [LARGE SCALE GENOMIC DNA]</scope>
    <source>
        <strain evidence="15">Hungarian</strain>
    </source>
</reference>
<evidence type="ECO:0000256" key="4">
    <source>
        <dbReference type="ARBA" id="ARBA00022525"/>
    </source>
</evidence>
<dbReference type="InterPro" id="IPR003886">
    <property type="entry name" value="NIDO_dom"/>
</dbReference>
<evidence type="ECO:0000259" key="12">
    <source>
        <dbReference type="PROSITE" id="PS51034"/>
    </source>
</evidence>
<dbReference type="OrthoDB" id="5273213at2759"/>
<dbReference type="SMART" id="SM00241">
    <property type="entry name" value="ZP"/>
    <property type="match status" value="1"/>
</dbReference>
<dbReference type="SMART" id="SM00539">
    <property type="entry name" value="NIDO"/>
    <property type="match status" value="1"/>
</dbReference>
<evidence type="ECO:0000313" key="16">
    <source>
        <dbReference type="Proteomes" id="UP000242450"/>
    </source>
</evidence>
<dbReference type="PANTHER" id="PTHR46160:SF3">
    <property type="entry name" value="ALPHA-TECTORIN"/>
    <property type="match status" value="1"/>
</dbReference>
<dbReference type="InterPro" id="IPR001846">
    <property type="entry name" value="VWF_type-D"/>
</dbReference>
<sequence>MYPFWQNDTKTPKVDDGSSSEIKLAIPVFFFGVPYRTVYVNNNGVVSFNVLVSQFTPESFPLTDGRAFIAPFWADVHNGIRGEIYYRETMDPVILRRATKDIRKYFKDMATFSATWVFIVTWEEVTFYGGSSTTPVNDLVASLPVTLELGAVKIYQSGMSTAVETDFGLLVTFDGQHYASISIPGSYINSTCGLCGNYNKNPLDDFLRPDGRPAMSVLDLGESWRVYHAEWKCDSGCVDNCTQCDMATEALYFGPDYCGFLNRTDGPLWECGTVVDPTAFVHSCVYDLCSVRDNGTLLCQAIQAYALVCQGLGIPIGDWRIQAGCAVLVSDGSYTFTLFNYYEINWTTGTASGGDPLTGLGGVMAQAGFNGGNLTNFFSLPGSRTPDIVNIQETTNVNVPGRWAFKVDGKEIDPANGCTSRVSTVQCPSFSHYSVCTSSCPDTCSDLTASQNCVTPCTEGCECNEGFVLSTSQCVPLHKCGCDFDGHYYAMGEFFWATANCTVQCLCEEGGDVYCFNKTCRGGEVCAVEDGYQGCFPKRETVCLLSQSQVLHTFDGAAYAFPAEFSYTLLKTCPERPEYLEIDINKKKPEAGPAWLRGVRILVADQEVKIGGIGASEVKCRCLDFNNEIYCQDASCSPYEVCEPKGKFFYCSPVETSTCVVFGEPHYHTFDGFLFHFQGSCAYLLARQCLQTSSLPFFSVEAKNEHRGGSAVSWVKELSVEVNGYKILIPKGSYGKVKETVGTLRISGMNDSDLIFQVNGQEVELPFFHPSEKLEIYRNKNSTTVESKGVLTVQYSDVGLLYIRLSTAYFNCTGGLCGFFNANASDEFCLPTGKCTDNLAVFLESWTTFEEICNGECGDLLKACNNDSELLKFYRGRSRCGIINDPSNSSFLECHGVVNVTAYYRTCLFRLCQSGGNESELCDSVARYASACKNADVEVGPWRTHDFCPLECPENSHFEECMTCTETCETLALGPICVDTCSEGCQCDEGYALQGSQCVTRSECGCNFEGHQLATNETFWVDLDCQIFCYCNGTDNSVHCESVPCKDDEYCMEEGGLYYCQARTDASCVVSGYGHYLTFDGFPFDFQTSCPLILCTTGSRPNSDTFPKFVVTAKNEDRDPSLALWVKQVDVSVWGYSIVIHRAYKHTVLVNNERLYLPLKLGQGKINIFSFGFHVVVETDFGLKVVYDWKTFLSVTVPRSMQNSTYGLCGHYNGNPDDDLEMPMGLLASSVNEFGQSWVKRDTFCQVGCGDRCPSCAKVEGFSKVQQLCSLIPSQNAGFTKCHSKVNPTFFYKNCLFDSCIDGGAVQTACSWLQNYASTCQTQGIAVTSWRNYTSCSVACPANSHYDSCVSVCQPRCAAIRLKSDCNHYCVEGCQCDPGYVLNGRSCILPHNCGCYSDGKYYEGPGGLGFGVPNLDHHQSFMQRAPLFQPKQLFWNSDCTRRCRCFRRNLIQCDPRQCKSDEECALRHGVRGCFSTKTSYCLAAGGGVFRTFDGAFLRFPANCAFVLSTICQKLPDISFQLIINFDKWSAPNLTIISPVYFYINEEQILISDRNTVKGFLVIDTSPDIQIYYNGYNVIKISISERLQNKVCGLCGNFNGDLTDDYVTLRGKPVVSSVVLAQSWKTNGMQKRCLVLPPSLTTSFTPSCNELQFSQYAAMCDNVHIQNMQGDGYCLKLTDMKGFFQPCYGLLDPLPFYESCYLDGCYNLKKFQLCGSLAAYGESCRSFGILSTEWIEKENCSGVVEDPCVGVDCPNRTCELENGGELCGCIEPPPYGNNSHDIIDAEVTCKASQMEVSISKCKLFQLGFEREGVRVNDRQCTGIEGEDFISFQINNTKGNCGNIVQSNGTHIMYKNTIWIESANNTGNIITRDRTINVEFSCAYELDIKISLDSVMALYKNASYKHPYRQGEVVLTTRDVLYVGVFVVGADATHLILTLNKCYATPSRDSNDKLRYFIIEGGCQNIKDNTIGIEENGVSLTCRFHVTVFKFIGDYDEVHLHCAVSLCDSEKYSCKITCPQNSRTATDYTKEPKEQIISVGPIRRKRLDWCEDNGGCEQICTSRVDGPLCSCVTGALQEDGKSCRASNSSIELQVWMLLLVMTQISLWHFVYKSGTTS</sequence>
<keyword evidence="4" id="KW-0964">Secreted</keyword>
<keyword evidence="9" id="KW-1015">Disulfide bond</keyword>
<evidence type="ECO:0000256" key="1">
    <source>
        <dbReference type="ARBA" id="ARBA00004609"/>
    </source>
</evidence>
<evidence type="ECO:0000256" key="8">
    <source>
        <dbReference type="ARBA" id="ARBA00023136"/>
    </source>
</evidence>
<dbReference type="GO" id="GO:0007160">
    <property type="term" value="P:cell-matrix adhesion"/>
    <property type="evidence" value="ECO:0007669"/>
    <property type="project" value="InterPro"/>
</dbReference>
<dbReference type="PROSITE" id="PS00682">
    <property type="entry name" value="ZP_1"/>
    <property type="match status" value="1"/>
</dbReference>
<dbReference type="SMART" id="SM00216">
    <property type="entry name" value="VWD"/>
    <property type="match status" value="4"/>
</dbReference>
<organism evidence="15 16">
    <name type="scientific">Cervus elaphus hippelaphus</name>
    <name type="common">European red deer</name>
    <dbReference type="NCBI Taxonomy" id="46360"/>
    <lineage>
        <taxon>Eukaryota</taxon>
        <taxon>Metazoa</taxon>
        <taxon>Chordata</taxon>
        <taxon>Craniata</taxon>
        <taxon>Vertebrata</taxon>
        <taxon>Euteleostomi</taxon>
        <taxon>Mammalia</taxon>
        <taxon>Eutheria</taxon>
        <taxon>Laurasiatheria</taxon>
        <taxon>Artiodactyla</taxon>
        <taxon>Ruminantia</taxon>
        <taxon>Pecora</taxon>
        <taxon>Cervidae</taxon>
        <taxon>Cervinae</taxon>
        <taxon>Cervus</taxon>
    </lineage>
</organism>
<keyword evidence="16" id="KW-1185">Reference proteome</keyword>
<evidence type="ECO:0000256" key="9">
    <source>
        <dbReference type="ARBA" id="ARBA00023157"/>
    </source>
</evidence>
<dbReference type="InterPro" id="IPR025615">
    <property type="entry name" value="TILa_dom"/>
</dbReference>
<dbReference type="PROSITE" id="PS51220">
    <property type="entry name" value="NIDO"/>
    <property type="match status" value="1"/>
</dbReference>
<keyword evidence="5" id="KW-0336">GPI-anchor</keyword>
<keyword evidence="11" id="KW-0449">Lipoprotein</keyword>
<dbReference type="InterPro" id="IPR001007">
    <property type="entry name" value="VWF_dom"/>
</dbReference>
<dbReference type="InterPro" id="IPR017977">
    <property type="entry name" value="ZP_dom_CS"/>
</dbReference>
<keyword evidence="6" id="KW-0732">Signal</keyword>
<protein>
    <recommendedName>
        <fullName evidence="17">TECTA</fullName>
    </recommendedName>
</protein>
<feature type="domain" description="ZP" evidence="12">
    <location>
        <begin position="1787"/>
        <end position="2023"/>
    </location>
</feature>
<dbReference type="CDD" id="cd19941">
    <property type="entry name" value="TIL"/>
    <property type="match status" value="3"/>
</dbReference>
<dbReference type="PROSITE" id="PS51034">
    <property type="entry name" value="ZP_2"/>
    <property type="match status" value="1"/>
</dbReference>
<dbReference type="PROSITE" id="PS51233">
    <property type="entry name" value="VWFD"/>
    <property type="match status" value="4"/>
</dbReference>
<evidence type="ECO:0000256" key="3">
    <source>
        <dbReference type="ARBA" id="ARBA00022475"/>
    </source>
</evidence>
<gene>
    <name evidence="15" type="ORF">Celaphus_00009023</name>
</gene>
<keyword evidence="3" id="KW-1003">Cell membrane</keyword>
<dbReference type="GO" id="GO:0098552">
    <property type="term" value="C:side of membrane"/>
    <property type="evidence" value="ECO:0007669"/>
    <property type="project" value="UniProtKB-KW"/>
</dbReference>
<dbReference type="Gene3D" id="2.60.40.3210">
    <property type="entry name" value="Zona pellucida, ZP-N domain"/>
    <property type="match status" value="1"/>
</dbReference>
<dbReference type="PANTHER" id="PTHR46160">
    <property type="entry name" value="ALPHA-TECTORIN-RELATED"/>
    <property type="match status" value="1"/>
</dbReference>
<dbReference type="InterPro" id="IPR014853">
    <property type="entry name" value="VWF/SSPO/ZAN-like_Cys-rich_dom"/>
</dbReference>
<dbReference type="EMBL" id="MKHE01000001">
    <property type="protein sequence ID" value="OWK17826.1"/>
    <property type="molecule type" value="Genomic_DNA"/>
</dbReference>
<dbReference type="InterPro" id="IPR002919">
    <property type="entry name" value="TIL_dom"/>
</dbReference>
<dbReference type="FunFam" id="2.60.40.4100:FF:000001">
    <property type="entry name" value="alpha-tectorin isoform X1"/>
    <property type="match status" value="1"/>
</dbReference>
<dbReference type="Pfam" id="PF06119">
    <property type="entry name" value="NIDO"/>
    <property type="match status" value="2"/>
</dbReference>
<dbReference type="SMART" id="SM00215">
    <property type="entry name" value="VWC_out"/>
    <property type="match status" value="2"/>
</dbReference>
<dbReference type="InterPro" id="IPR055355">
    <property type="entry name" value="ZP-C"/>
</dbReference>
<evidence type="ECO:0000256" key="6">
    <source>
        <dbReference type="ARBA" id="ARBA00022729"/>
    </source>
</evidence>
<evidence type="ECO:0000259" key="14">
    <source>
        <dbReference type="PROSITE" id="PS51233"/>
    </source>
</evidence>
<dbReference type="InterPro" id="IPR001507">
    <property type="entry name" value="ZP_dom"/>
</dbReference>
<dbReference type="GO" id="GO:0005886">
    <property type="term" value="C:plasma membrane"/>
    <property type="evidence" value="ECO:0007669"/>
    <property type="project" value="UniProtKB-SubCell"/>
</dbReference>
<dbReference type="Pfam" id="PF00100">
    <property type="entry name" value="Zona_pellucida"/>
    <property type="match status" value="1"/>
</dbReference>
<accession>A0A212DHR9</accession>
<keyword evidence="7" id="KW-0677">Repeat</keyword>
<evidence type="ECO:0000259" key="13">
    <source>
        <dbReference type="PROSITE" id="PS51220"/>
    </source>
</evidence>
<dbReference type="GO" id="GO:0005576">
    <property type="term" value="C:extracellular region"/>
    <property type="evidence" value="ECO:0007669"/>
    <property type="project" value="UniProtKB-SubCell"/>
</dbReference>
<evidence type="ECO:0000256" key="5">
    <source>
        <dbReference type="ARBA" id="ARBA00022622"/>
    </source>
</evidence>
<feature type="domain" description="NIDO" evidence="13">
    <location>
        <begin position="71"/>
        <end position="410"/>
    </location>
</feature>
<dbReference type="Pfam" id="PF00094">
    <property type="entry name" value="VWD"/>
    <property type="match status" value="5"/>
</dbReference>
<dbReference type="Pfam" id="PF12714">
    <property type="entry name" value="TILa"/>
    <property type="match status" value="2"/>
</dbReference>
<dbReference type="FunFam" id="2.10.25.10:FF:000055">
    <property type="entry name" value="alpha-tectorin isoform X1"/>
    <property type="match status" value="3"/>
</dbReference>
<dbReference type="InterPro" id="IPR036084">
    <property type="entry name" value="Ser_inhib-like_sf"/>
</dbReference>
<evidence type="ECO:0000256" key="7">
    <source>
        <dbReference type="ARBA" id="ARBA00022737"/>
    </source>
</evidence>
<keyword evidence="8" id="KW-0472">Membrane</keyword>
<evidence type="ECO:0000256" key="10">
    <source>
        <dbReference type="ARBA" id="ARBA00023180"/>
    </source>
</evidence>
<dbReference type="FunFam" id="2.10.25.10:FF:000451">
    <property type="entry name" value="alpha-tectorin isoform X1"/>
    <property type="match status" value="1"/>
</dbReference>
<feature type="domain" description="VWFD" evidence="14">
    <location>
        <begin position="1066"/>
        <end position="1246"/>
    </location>
</feature>
<dbReference type="Gene3D" id="2.10.25.10">
    <property type="entry name" value="Laminin"/>
    <property type="match status" value="4"/>
</dbReference>
<dbReference type="Pfam" id="PF08742">
    <property type="entry name" value="C8"/>
    <property type="match status" value="3"/>
</dbReference>
<keyword evidence="10" id="KW-0325">Glycoprotein</keyword>
<dbReference type="Proteomes" id="UP000242450">
    <property type="component" value="Chromosome 1"/>
</dbReference>
<dbReference type="SMART" id="SM00832">
    <property type="entry name" value="C8"/>
    <property type="match status" value="4"/>
</dbReference>
<comment type="caution">
    <text evidence="15">The sequence shown here is derived from an EMBL/GenBank/DDBJ whole genome shotgun (WGS) entry which is preliminary data.</text>
</comment>
<dbReference type="Pfam" id="PF01826">
    <property type="entry name" value="TIL"/>
    <property type="match status" value="3"/>
</dbReference>
<feature type="domain" description="VWFD" evidence="14">
    <location>
        <begin position="1479"/>
        <end position="1633"/>
    </location>
</feature>
<evidence type="ECO:0000313" key="15">
    <source>
        <dbReference type="EMBL" id="OWK17826.1"/>
    </source>
</evidence>
<feature type="domain" description="VWFD" evidence="14">
    <location>
        <begin position="59"/>
        <end position="234"/>
    </location>
</feature>
<dbReference type="SUPFAM" id="SSF57567">
    <property type="entry name" value="Serine protease inhibitors"/>
    <property type="match status" value="3"/>
</dbReference>
<dbReference type="InterPro" id="IPR052749">
    <property type="entry name" value="Alpha-tectorin"/>
</dbReference>
<evidence type="ECO:0000256" key="11">
    <source>
        <dbReference type="ARBA" id="ARBA00023288"/>
    </source>
</evidence>
<proteinExistence type="predicted"/>
<dbReference type="Gene3D" id="2.60.40.4100">
    <property type="entry name" value="Zona pellucida, ZP-C domain"/>
    <property type="match status" value="1"/>
</dbReference>